<dbReference type="RefSeq" id="WP_203920609.1">
    <property type="nucleotide sequence ID" value="NZ_BONZ01000049.1"/>
</dbReference>
<organism evidence="2 3">
    <name type="scientific">Rugosimonospora africana</name>
    <dbReference type="NCBI Taxonomy" id="556532"/>
    <lineage>
        <taxon>Bacteria</taxon>
        <taxon>Bacillati</taxon>
        <taxon>Actinomycetota</taxon>
        <taxon>Actinomycetes</taxon>
        <taxon>Micromonosporales</taxon>
        <taxon>Micromonosporaceae</taxon>
        <taxon>Rugosimonospora</taxon>
    </lineage>
</organism>
<proteinExistence type="predicted"/>
<sequence>MVGDRRPLGTTNEVAQFLQVPPRTLDQWAYQGLGPKYAKVGRYRRYRWSDVEKWLDDQAATV</sequence>
<dbReference type="InterPro" id="IPR041657">
    <property type="entry name" value="HTH_17"/>
</dbReference>
<evidence type="ECO:0000313" key="3">
    <source>
        <dbReference type="Proteomes" id="UP000642748"/>
    </source>
</evidence>
<dbReference type="InterPro" id="IPR009061">
    <property type="entry name" value="DNA-bd_dom_put_sf"/>
</dbReference>
<gene>
    <name evidence="2" type="ORF">Raf01_52310</name>
</gene>
<comment type="caution">
    <text evidence="2">The sequence shown here is derived from an EMBL/GenBank/DDBJ whole genome shotgun (WGS) entry which is preliminary data.</text>
</comment>
<dbReference type="InterPro" id="IPR036388">
    <property type="entry name" value="WH-like_DNA-bd_sf"/>
</dbReference>
<name>A0A8J3QTZ6_9ACTN</name>
<dbReference type="EMBL" id="BONZ01000049">
    <property type="protein sequence ID" value="GIH17059.1"/>
    <property type="molecule type" value="Genomic_DNA"/>
</dbReference>
<dbReference type="SUPFAM" id="SSF46955">
    <property type="entry name" value="Putative DNA-binding domain"/>
    <property type="match status" value="1"/>
</dbReference>
<dbReference type="AlphaFoldDB" id="A0A8J3QTZ6"/>
<dbReference type="Gene3D" id="1.10.10.10">
    <property type="entry name" value="Winged helix-like DNA-binding domain superfamily/Winged helix DNA-binding domain"/>
    <property type="match status" value="1"/>
</dbReference>
<dbReference type="Proteomes" id="UP000642748">
    <property type="component" value="Unassembled WGS sequence"/>
</dbReference>
<accession>A0A8J3QTZ6</accession>
<evidence type="ECO:0000313" key="2">
    <source>
        <dbReference type="EMBL" id="GIH17059.1"/>
    </source>
</evidence>
<dbReference type="Pfam" id="PF12728">
    <property type="entry name" value="HTH_17"/>
    <property type="match status" value="1"/>
</dbReference>
<feature type="domain" description="Helix-turn-helix" evidence="1">
    <location>
        <begin position="10"/>
        <end position="58"/>
    </location>
</feature>
<protein>
    <recommendedName>
        <fullName evidence="1">Helix-turn-helix domain-containing protein</fullName>
    </recommendedName>
</protein>
<reference evidence="2" key="1">
    <citation type="submission" date="2021-01" db="EMBL/GenBank/DDBJ databases">
        <title>Whole genome shotgun sequence of Rugosimonospora africana NBRC 104875.</title>
        <authorList>
            <person name="Komaki H."/>
            <person name="Tamura T."/>
        </authorList>
    </citation>
    <scope>NUCLEOTIDE SEQUENCE</scope>
    <source>
        <strain evidence="2">NBRC 104875</strain>
    </source>
</reference>
<evidence type="ECO:0000259" key="1">
    <source>
        <dbReference type="Pfam" id="PF12728"/>
    </source>
</evidence>
<keyword evidence="3" id="KW-1185">Reference proteome</keyword>